<dbReference type="GO" id="GO:0004565">
    <property type="term" value="F:beta-galactosidase activity"/>
    <property type="evidence" value="ECO:0007669"/>
    <property type="project" value="InterPro"/>
</dbReference>
<dbReference type="EMBL" id="WNXH01000013">
    <property type="protein sequence ID" value="MYN70149.1"/>
    <property type="molecule type" value="Genomic_DNA"/>
</dbReference>
<feature type="domain" description="Glycoside hydrolase 35 catalytic" evidence="6">
    <location>
        <begin position="9"/>
        <end position="326"/>
    </location>
</feature>
<dbReference type="Pfam" id="PF21317">
    <property type="entry name" value="BetaGal_ABD_1"/>
    <property type="match status" value="1"/>
</dbReference>
<dbReference type="InterPro" id="IPR048912">
    <property type="entry name" value="BetaGal1-like_ABD1"/>
</dbReference>
<keyword evidence="3" id="KW-0326">Glycosidase</keyword>
<evidence type="ECO:0000256" key="3">
    <source>
        <dbReference type="ARBA" id="ARBA00023295"/>
    </source>
</evidence>
<dbReference type="InterPro" id="IPR031330">
    <property type="entry name" value="Gly_Hdrlase_35_cat"/>
</dbReference>
<accession>A0A6L8MYS2</accession>
<dbReference type="PANTHER" id="PTHR23421">
    <property type="entry name" value="BETA-GALACTOSIDASE RELATED"/>
    <property type="match status" value="1"/>
</dbReference>
<dbReference type="PIRSF" id="PIRSF006336">
    <property type="entry name" value="B-gal"/>
    <property type="match status" value="1"/>
</dbReference>
<dbReference type="RefSeq" id="WP_160864347.1">
    <property type="nucleotide sequence ID" value="NZ_WNXH01000013.1"/>
</dbReference>
<dbReference type="Pfam" id="PF21467">
    <property type="entry name" value="BetaGal_gal-bd"/>
    <property type="match status" value="1"/>
</dbReference>
<dbReference type="InterPro" id="IPR001944">
    <property type="entry name" value="Glycoside_Hdrlase_35"/>
</dbReference>
<feature type="active site" description="Proton donor" evidence="4">
    <location>
        <position position="156"/>
    </location>
</feature>
<feature type="domain" description="Beta-galactosidase 1-like first all-beta" evidence="7">
    <location>
        <begin position="373"/>
        <end position="488"/>
    </location>
</feature>
<dbReference type="InterPro" id="IPR017853">
    <property type="entry name" value="GH"/>
</dbReference>
<dbReference type="AlphaFoldDB" id="A0A6L8MYS2"/>
<dbReference type="GO" id="GO:0005975">
    <property type="term" value="P:carbohydrate metabolic process"/>
    <property type="evidence" value="ECO:0007669"/>
    <property type="project" value="InterPro"/>
</dbReference>
<comment type="caution">
    <text evidence="9">The sequence shown here is derived from an EMBL/GenBank/DDBJ whole genome shotgun (WGS) entry which is preliminary data.</text>
</comment>
<evidence type="ECO:0000259" key="6">
    <source>
        <dbReference type="Pfam" id="PF01301"/>
    </source>
</evidence>
<reference evidence="9 10" key="1">
    <citation type="submission" date="2019-11" db="EMBL/GenBank/DDBJ databases">
        <title>Divergent Streptococcus suis from cattle.</title>
        <authorList>
            <person name="Williamson C."/>
        </authorList>
    </citation>
    <scope>NUCLEOTIDE SEQUENCE [LARGE SCALE GENOMIC DNA]</scope>
    <source>
        <strain evidence="9 10">10-36905</strain>
    </source>
</reference>
<sequence>MSDFQIKDQFYLDEKPFKILSGAIHYFRVHPDDWYHSLFNLKALGFNTVETYVPWNLHEPKKGHFCFDGILDVERFLRIAQELGLYAIVRPSPYICAEWEWGGLPAWLMKEELRVRSSDPMYLKHLDEYYASLLPKLAKFQLAQGGNILMFQVENEYGSYGEEKDYLRLVANLMRKHGLTAPFFTSDGPWRACLRAGSLIADDILVTGNFGSRANENFQMMQAFFDEYGKTWPLMCMEFWDGWFNRWGDEVIRREPEELAQSVMECIELGSINLYMFHGGTNFGFMNGCSARGQIDLPQVTSYDYDAILDEAGNPTQKFYILQKLMMERYPELDYAEPIVKKAKAFEPAELVNKVSLFETIDAISECHHSFYPKNMEQFDQSTGYILYETELEQDKEEAERFRVIDGRDRIHVFADGRKVTTQYQTEIGEDITLDFKSKQLDLAILVENMGRVNYGHKLTAPTQSKGLGRGAMADLHFIGNWKIYPLPLESVSAVDYSKTWQENQPAFYRYTCNLSELADTYIDMTGFGKGVVFVNNVNIGRFWEKGPILYLYIPKGYLKKGENEIVVFETEGKYRERLPFSQEPIYKDLT</sequence>
<evidence type="ECO:0000313" key="9">
    <source>
        <dbReference type="EMBL" id="MYN70149.1"/>
    </source>
</evidence>
<keyword evidence="2" id="KW-0378">Hydrolase</keyword>
<dbReference type="Pfam" id="PF01301">
    <property type="entry name" value="Glyco_hydro_35"/>
    <property type="match status" value="1"/>
</dbReference>
<comment type="similarity">
    <text evidence="1 5">Belongs to the glycosyl hydrolase 35 family.</text>
</comment>
<dbReference type="InterPro" id="IPR026283">
    <property type="entry name" value="B-gal_1-like"/>
</dbReference>
<feature type="active site" description="Nucleophile" evidence="4">
    <location>
        <position position="238"/>
    </location>
</feature>
<evidence type="ECO:0000256" key="1">
    <source>
        <dbReference type="ARBA" id="ARBA00009809"/>
    </source>
</evidence>
<organism evidence="9 10">
    <name type="scientific">Streptococcus suis</name>
    <dbReference type="NCBI Taxonomy" id="1307"/>
    <lineage>
        <taxon>Bacteria</taxon>
        <taxon>Bacillati</taxon>
        <taxon>Bacillota</taxon>
        <taxon>Bacilli</taxon>
        <taxon>Lactobacillales</taxon>
        <taxon>Streptococcaceae</taxon>
        <taxon>Streptococcus</taxon>
    </lineage>
</organism>
<feature type="domain" description="Beta-galactosidase galactose-binding" evidence="8">
    <location>
        <begin position="506"/>
        <end position="564"/>
    </location>
</feature>
<gene>
    <name evidence="9" type="ORF">GLP18_07980</name>
</gene>
<evidence type="ECO:0000259" key="8">
    <source>
        <dbReference type="Pfam" id="PF21467"/>
    </source>
</evidence>
<dbReference type="Proteomes" id="UP000483765">
    <property type="component" value="Unassembled WGS sequence"/>
</dbReference>
<evidence type="ECO:0000313" key="10">
    <source>
        <dbReference type="Proteomes" id="UP000483765"/>
    </source>
</evidence>
<dbReference type="FunFam" id="3.20.20.80:FF:000116">
    <property type="entry name" value="Beta-galactosidase 3"/>
    <property type="match status" value="1"/>
</dbReference>
<name>A0A6L8MYS2_STRSU</name>
<protein>
    <submittedName>
        <fullName evidence="9">Beta-galactosidase</fullName>
    </submittedName>
</protein>
<evidence type="ECO:0000256" key="5">
    <source>
        <dbReference type="RuleBase" id="RU003679"/>
    </source>
</evidence>
<proteinExistence type="inferred from homology"/>
<dbReference type="InterPro" id="IPR008979">
    <property type="entry name" value="Galactose-bd-like_sf"/>
</dbReference>
<dbReference type="Gene3D" id="3.20.20.80">
    <property type="entry name" value="Glycosidases"/>
    <property type="match status" value="1"/>
</dbReference>
<dbReference type="InterPro" id="IPR048913">
    <property type="entry name" value="BetaGal_gal-bd"/>
</dbReference>
<dbReference type="Gene3D" id="2.60.120.260">
    <property type="entry name" value="Galactose-binding domain-like"/>
    <property type="match status" value="2"/>
</dbReference>
<dbReference type="SUPFAM" id="SSF49785">
    <property type="entry name" value="Galactose-binding domain-like"/>
    <property type="match status" value="1"/>
</dbReference>
<evidence type="ECO:0000256" key="4">
    <source>
        <dbReference type="PIRSR" id="PIRSR006336-1"/>
    </source>
</evidence>
<dbReference type="PRINTS" id="PR00742">
    <property type="entry name" value="GLHYDRLASE35"/>
</dbReference>
<dbReference type="SUPFAM" id="SSF51445">
    <property type="entry name" value="(Trans)glycosidases"/>
    <property type="match status" value="1"/>
</dbReference>
<evidence type="ECO:0000259" key="7">
    <source>
        <dbReference type="Pfam" id="PF21317"/>
    </source>
</evidence>
<evidence type="ECO:0000256" key="2">
    <source>
        <dbReference type="ARBA" id="ARBA00022801"/>
    </source>
</evidence>